<dbReference type="InterPro" id="IPR000032">
    <property type="entry name" value="HPr-like"/>
</dbReference>
<comment type="caution">
    <text evidence="2">The sequence shown here is derived from an EMBL/GenBank/DDBJ whole genome shotgun (WGS) entry which is preliminary data.</text>
</comment>
<organism evidence="2 3">
    <name type="scientific">Clostridium boliviensis</name>
    <dbReference type="NCBI Taxonomy" id="318465"/>
    <lineage>
        <taxon>Bacteria</taxon>
        <taxon>Bacillati</taxon>
        <taxon>Bacillota</taxon>
        <taxon>Clostridia</taxon>
        <taxon>Eubacteriales</taxon>
        <taxon>Clostridiaceae</taxon>
        <taxon>Clostridium</taxon>
    </lineage>
</organism>
<dbReference type="Pfam" id="PF00381">
    <property type="entry name" value="PTS-HPr"/>
    <property type="match status" value="1"/>
</dbReference>
<dbReference type="Proteomes" id="UP001276854">
    <property type="component" value="Unassembled WGS sequence"/>
</dbReference>
<dbReference type="InterPro" id="IPR035895">
    <property type="entry name" value="HPr-like_sf"/>
</dbReference>
<dbReference type="Gene3D" id="3.30.1340.10">
    <property type="entry name" value="HPr-like"/>
    <property type="match status" value="1"/>
</dbReference>
<accession>A0ABU4GF99</accession>
<evidence type="ECO:0000313" key="3">
    <source>
        <dbReference type="Proteomes" id="UP001276854"/>
    </source>
</evidence>
<proteinExistence type="predicted"/>
<name>A0ABU4GF99_9CLOT</name>
<sequence>MKQFKIMLPTVAEAKKFVAVASRCEFDIDVFYNRVIIDAKSILGVLSLDLSKILTVQLNGEDKEFEKYLKQLAPKNYSAA</sequence>
<dbReference type="EMBL" id="JAWONS010000030">
    <property type="protein sequence ID" value="MDW2796283.1"/>
    <property type="molecule type" value="Genomic_DNA"/>
</dbReference>
<protein>
    <submittedName>
        <fullName evidence="2">HPr family phosphocarrier protein</fullName>
    </submittedName>
</protein>
<gene>
    <name evidence="2" type="ORF">RZO55_01595</name>
</gene>
<evidence type="ECO:0000313" key="2">
    <source>
        <dbReference type="EMBL" id="MDW2796283.1"/>
    </source>
</evidence>
<dbReference type="SUPFAM" id="SSF55594">
    <property type="entry name" value="HPr-like"/>
    <property type="match status" value="1"/>
</dbReference>
<keyword evidence="3" id="KW-1185">Reference proteome</keyword>
<feature type="domain" description="HPr" evidence="1">
    <location>
        <begin position="14"/>
        <end position="72"/>
    </location>
</feature>
<evidence type="ECO:0000259" key="1">
    <source>
        <dbReference type="Pfam" id="PF00381"/>
    </source>
</evidence>
<reference evidence="2 3" key="1">
    <citation type="submission" date="2023-10" db="EMBL/GenBank/DDBJ databases">
        <title>A novel Glycoside Hydrolase 43-Like Enzyme from Clostrdium boliviensis is an Endo-xylanase, and a Candidate for Xylooligosaccharides Production from Different Xylan Substrates.</title>
        <authorList>
            <person name="Alvarez M.T."/>
            <person name="Rocabado-Villegas L.R."/>
            <person name="Salas-Veizaga D.M."/>
            <person name="Linares-Pasten J.A."/>
            <person name="Gudmundsdottir E.E."/>
            <person name="Hreggvidsson G.O."/>
            <person name="Adlercreutz P."/>
            <person name="Nordberg Karlsson E."/>
        </authorList>
    </citation>
    <scope>NUCLEOTIDE SEQUENCE [LARGE SCALE GENOMIC DNA]</scope>
    <source>
        <strain evidence="2 3">E-1</strain>
    </source>
</reference>